<gene>
    <name evidence="1" type="ORF">CC86DRAFT_386516</name>
</gene>
<dbReference type="AlphaFoldDB" id="A0A6A6ZKJ5"/>
<reference evidence="1" key="1">
    <citation type="journal article" date="2020" name="Stud. Mycol.">
        <title>101 Dothideomycetes genomes: a test case for predicting lifestyles and emergence of pathogens.</title>
        <authorList>
            <person name="Haridas S."/>
            <person name="Albert R."/>
            <person name="Binder M."/>
            <person name="Bloem J."/>
            <person name="Labutti K."/>
            <person name="Salamov A."/>
            <person name="Andreopoulos B."/>
            <person name="Baker S."/>
            <person name="Barry K."/>
            <person name="Bills G."/>
            <person name="Bluhm B."/>
            <person name="Cannon C."/>
            <person name="Castanera R."/>
            <person name="Culley D."/>
            <person name="Daum C."/>
            <person name="Ezra D."/>
            <person name="Gonzalez J."/>
            <person name="Henrissat B."/>
            <person name="Kuo A."/>
            <person name="Liang C."/>
            <person name="Lipzen A."/>
            <person name="Lutzoni F."/>
            <person name="Magnuson J."/>
            <person name="Mondo S."/>
            <person name="Nolan M."/>
            <person name="Ohm R."/>
            <person name="Pangilinan J."/>
            <person name="Park H.-J."/>
            <person name="Ramirez L."/>
            <person name="Alfaro M."/>
            <person name="Sun H."/>
            <person name="Tritt A."/>
            <person name="Yoshinaga Y."/>
            <person name="Zwiers L.-H."/>
            <person name="Turgeon B."/>
            <person name="Goodwin S."/>
            <person name="Spatafora J."/>
            <person name="Crous P."/>
            <person name="Grigoriev I."/>
        </authorList>
    </citation>
    <scope>NUCLEOTIDE SEQUENCE</scope>
    <source>
        <strain evidence="1">CBS 113818</strain>
    </source>
</reference>
<keyword evidence="2" id="KW-1185">Reference proteome</keyword>
<protein>
    <submittedName>
        <fullName evidence="1">Uncharacterized protein</fullName>
    </submittedName>
</protein>
<proteinExistence type="predicted"/>
<sequence>MPLKRAPALLSPPPTSCHNPLFVLSSESELPAKSDKEPLAATQTAAAAQAYDLADREDEDLLDKVNPLLEIEEEIEEEIGSPTAVVLEERATLDCLRQASEELKDKPILRVR</sequence>
<dbReference type="EMBL" id="MU006237">
    <property type="protein sequence ID" value="KAF2821580.1"/>
    <property type="molecule type" value="Genomic_DNA"/>
</dbReference>
<name>A0A6A6ZKJ5_9PLEO</name>
<dbReference type="Proteomes" id="UP000799424">
    <property type="component" value="Unassembled WGS sequence"/>
</dbReference>
<evidence type="ECO:0000313" key="1">
    <source>
        <dbReference type="EMBL" id="KAF2821580.1"/>
    </source>
</evidence>
<accession>A0A6A6ZKJ5</accession>
<evidence type="ECO:0000313" key="2">
    <source>
        <dbReference type="Proteomes" id="UP000799424"/>
    </source>
</evidence>
<organism evidence="1 2">
    <name type="scientific">Ophiobolus disseminans</name>
    <dbReference type="NCBI Taxonomy" id="1469910"/>
    <lineage>
        <taxon>Eukaryota</taxon>
        <taxon>Fungi</taxon>
        <taxon>Dikarya</taxon>
        <taxon>Ascomycota</taxon>
        <taxon>Pezizomycotina</taxon>
        <taxon>Dothideomycetes</taxon>
        <taxon>Pleosporomycetidae</taxon>
        <taxon>Pleosporales</taxon>
        <taxon>Pleosporineae</taxon>
        <taxon>Phaeosphaeriaceae</taxon>
        <taxon>Ophiobolus</taxon>
    </lineage>
</organism>